<name>A0ABU9EIZ6_LIMFS</name>
<protein>
    <submittedName>
        <fullName evidence="2">EAL domain-containing protein</fullName>
    </submittedName>
</protein>
<dbReference type="Proteomes" id="UP001387447">
    <property type="component" value="Unassembled WGS sequence"/>
</dbReference>
<dbReference type="SUPFAM" id="SSF141868">
    <property type="entry name" value="EAL domain-like"/>
    <property type="match status" value="1"/>
</dbReference>
<evidence type="ECO:0000313" key="3">
    <source>
        <dbReference type="Proteomes" id="UP001387447"/>
    </source>
</evidence>
<dbReference type="EMBL" id="JBBWYZ010000007">
    <property type="protein sequence ID" value="MEK9511926.1"/>
    <property type="molecule type" value="Genomic_DNA"/>
</dbReference>
<sequence length="96" mass="10922">MDDFGTGYSSLGYLHRFPIDTLKIDRSFVNQMQPGSRNHQVVQTIVALSNQLGNGAIAEGIETREVLEYLQELVAPLVRAIYFLGPYLHQILRRIF</sequence>
<dbReference type="PANTHER" id="PTHR33121:SF70">
    <property type="entry name" value="SIGNALING PROTEIN YKOW"/>
    <property type="match status" value="1"/>
</dbReference>
<reference evidence="2 3" key="1">
    <citation type="journal article" date="2024" name="Front. Microbiol.">
        <title>Transcriptomic insights into the dominance of two phototrophs throughout the water column of a tropical hypersaline-alkaline crater lake (Dziani Dzaha, Mayotte).</title>
        <authorList>
            <person name="Duperron S."/>
            <person name="Halary S."/>
            <person name="Bouly J.-P."/>
            <person name="Roussel T."/>
            <person name="Hugoni M."/>
            <person name="Bruto M."/>
            <person name="Oger P."/>
            <person name="Duval C."/>
            <person name="Woo A."/>
            <person name="Jezequiel D."/>
            <person name="Ader M."/>
            <person name="Leboulanger C."/>
            <person name="Agogue H."/>
            <person name="Grossi V."/>
            <person name="Trousselier M."/>
            <person name="Bernard C."/>
        </authorList>
    </citation>
    <scope>NUCLEOTIDE SEQUENCE [LARGE SCALE GENOMIC DNA]</scope>
    <source>
        <strain evidence="2 3">PMC 851.14</strain>
    </source>
</reference>
<proteinExistence type="predicted"/>
<dbReference type="CDD" id="cd01948">
    <property type="entry name" value="EAL"/>
    <property type="match status" value="1"/>
</dbReference>
<keyword evidence="3" id="KW-1185">Reference proteome</keyword>
<evidence type="ECO:0000259" key="1">
    <source>
        <dbReference type="PROSITE" id="PS50883"/>
    </source>
</evidence>
<dbReference type="PANTHER" id="PTHR33121">
    <property type="entry name" value="CYCLIC DI-GMP PHOSPHODIESTERASE PDEF"/>
    <property type="match status" value="1"/>
</dbReference>
<dbReference type="Gene3D" id="3.20.20.450">
    <property type="entry name" value="EAL domain"/>
    <property type="match status" value="1"/>
</dbReference>
<organism evidence="2 3">
    <name type="scientific">Limnospira fusiformis PMC 851.14</name>
    <dbReference type="NCBI Taxonomy" id="2219512"/>
    <lineage>
        <taxon>Bacteria</taxon>
        <taxon>Bacillati</taxon>
        <taxon>Cyanobacteriota</taxon>
        <taxon>Cyanophyceae</taxon>
        <taxon>Oscillatoriophycideae</taxon>
        <taxon>Oscillatoriales</taxon>
        <taxon>Sirenicapillariaceae</taxon>
        <taxon>Limnospira</taxon>
    </lineage>
</organism>
<comment type="caution">
    <text evidence="2">The sequence shown here is derived from an EMBL/GenBank/DDBJ whole genome shotgun (WGS) entry which is preliminary data.</text>
</comment>
<dbReference type="InterPro" id="IPR050706">
    <property type="entry name" value="Cyclic-di-GMP_PDE-like"/>
</dbReference>
<accession>A0ABU9EIZ6</accession>
<dbReference type="InterPro" id="IPR001633">
    <property type="entry name" value="EAL_dom"/>
</dbReference>
<dbReference type="RefSeq" id="WP_006667924.1">
    <property type="nucleotide sequence ID" value="NZ_JBBWYZ010000007.1"/>
</dbReference>
<dbReference type="PROSITE" id="PS50883">
    <property type="entry name" value="EAL"/>
    <property type="match status" value="1"/>
</dbReference>
<gene>
    <name evidence="2" type="ORF">AAEJ74_09560</name>
</gene>
<evidence type="ECO:0000313" key="2">
    <source>
        <dbReference type="EMBL" id="MEK9511926.1"/>
    </source>
</evidence>
<dbReference type="InterPro" id="IPR035919">
    <property type="entry name" value="EAL_sf"/>
</dbReference>
<feature type="domain" description="EAL" evidence="1">
    <location>
        <begin position="1"/>
        <end position="96"/>
    </location>
</feature>
<dbReference type="Pfam" id="PF00563">
    <property type="entry name" value="EAL"/>
    <property type="match status" value="1"/>
</dbReference>